<keyword evidence="3" id="KW-0378">Hydrolase</keyword>
<dbReference type="OrthoDB" id="9814204at2"/>
<dbReference type="PANTHER" id="PTHR43283:SF14">
    <property type="entry name" value="BLL8153 PROTEIN"/>
    <property type="match status" value="1"/>
</dbReference>
<dbReference type="SUPFAM" id="SSF56601">
    <property type="entry name" value="beta-lactamase/transpeptidase-like"/>
    <property type="match status" value="1"/>
</dbReference>
<proteinExistence type="predicted"/>
<feature type="chain" id="PRO_5015879200" evidence="1">
    <location>
        <begin position="25"/>
        <end position="410"/>
    </location>
</feature>
<keyword evidence="4" id="KW-1185">Reference proteome</keyword>
<keyword evidence="1" id="KW-0732">Signal</keyword>
<dbReference type="AlphaFoldDB" id="A0A2U8VN71"/>
<evidence type="ECO:0000313" key="3">
    <source>
        <dbReference type="EMBL" id="AWN35064.1"/>
    </source>
</evidence>
<organism evidence="3 4">
    <name type="scientific">Methylobacterium radiodurans</name>
    <dbReference type="NCBI Taxonomy" id="2202828"/>
    <lineage>
        <taxon>Bacteria</taxon>
        <taxon>Pseudomonadati</taxon>
        <taxon>Pseudomonadota</taxon>
        <taxon>Alphaproteobacteria</taxon>
        <taxon>Hyphomicrobiales</taxon>
        <taxon>Methylobacteriaceae</taxon>
        <taxon>Methylobacterium</taxon>
    </lineage>
</organism>
<accession>A0A2U8VN71</accession>
<dbReference type="Gene3D" id="3.40.710.10">
    <property type="entry name" value="DD-peptidase/beta-lactamase superfamily"/>
    <property type="match status" value="1"/>
</dbReference>
<name>A0A2U8VN71_9HYPH</name>
<feature type="domain" description="Beta-lactamase-related" evidence="2">
    <location>
        <begin position="111"/>
        <end position="387"/>
    </location>
</feature>
<dbReference type="Pfam" id="PF00144">
    <property type="entry name" value="Beta-lactamase"/>
    <property type="match status" value="1"/>
</dbReference>
<protein>
    <submittedName>
        <fullName evidence="3">Serine hydrolase</fullName>
    </submittedName>
</protein>
<evidence type="ECO:0000259" key="2">
    <source>
        <dbReference type="Pfam" id="PF00144"/>
    </source>
</evidence>
<dbReference type="RefSeq" id="WP_109950195.1">
    <property type="nucleotide sequence ID" value="NZ_CP029551.1"/>
</dbReference>
<dbReference type="EMBL" id="CP029551">
    <property type="protein sequence ID" value="AWN35064.1"/>
    <property type="molecule type" value="Genomic_DNA"/>
</dbReference>
<dbReference type="InterPro" id="IPR050789">
    <property type="entry name" value="Diverse_Enzym_Activities"/>
</dbReference>
<reference evidence="3 4" key="1">
    <citation type="submission" date="2018-05" db="EMBL/GenBank/DDBJ databases">
        <title>Complete Genome Sequence of Methylobacterium sp. 17Sr1-43.</title>
        <authorList>
            <person name="Srinivasan S."/>
        </authorList>
    </citation>
    <scope>NUCLEOTIDE SEQUENCE [LARGE SCALE GENOMIC DNA]</scope>
    <source>
        <strain evidence="3 4">17Sr1-43</strain>
    </source>
</reference>
<dbReference type="InterPro" id="IPR012338">
    <property type="entry name" value="Beta-lactam/transpept-like"/>
</dbReference>
<dbReference type="PANTHER" id="PTHR43283">
    <property type="entry name" value="BETA-LACTAMASE-RELATED"/>
    <property type="match status" value="1"/>
</dbReference>
<dbReference type="Proteomes" id="UP000246058">
    <property type="component" value="Chromosome"/>
</dbReference>
<evidence type="ECO:0000256" key="1">
    <source>
        <dbReference type="SAM" id="SignalP"/>
    </source>
</evidence>
<gene>
    <name evidence="3" type="ORF">DK427_04330</name>
</gene>
<dbReference type="GO" id="GO:0016787">
    <property type="term" value="F:hydrolase activity"/>
    <property type="evidence" value="ECO:0007669"/>
    <property type="project" value="UniProtKB-KW"/>
</dbReference>
<dbReference type="InterPro" id="IPR001466">
    <property type="entry name" value="Beta-lactam-related"/>
</dbReference>
<dbReference type="KEGG" id="meti:DK427_04330"/>
<sequence>MKRYRILTMGCMSLLCNLSAVALARPQDEVSANSPDIASVQSVYDGRVLPDIQARTFRNIDRLFPTRTVNRDMRGKPLAEDLRNFDDLKIESDGKAYDIYDYISLNRIGGLLVLKDDKIVFEDYELGNTPTSRWMSMSVAKSITSTLIGAAIKDGHIKSIDDDLTVYLPELKGSAYDGVSVKNLLRMASGVKWDETYTNPRSDRRRMLELQQAGKPGEIVKFMASLPRAAPPGTVWNYSTGETHIAGALVRAAVGRPVAEYLSDKIWSKIGAQDDATWWLEAPNGLEVGGSGFSATLRDYARFGLFVLNGGKVGDTQVVPEGWFDQAGRPQDLADKTVNYGYMWWPLAAPAGSPNQDAFQARGIFGQSVYVNPRERLVIVHWGARSKPTGIQPVRDPEFYAAVVRKLQFK</sequence>
<evidence type="ECO:0000313" key="4">
    <source>
        <dbReference type="Proteomes" id="UP000246058"/>
    </source>
</evidence>
<feature type="signal peptide" evidence="1">
    <location>
        <begin position="1"/>
        <end position="24"/>
    </location>
</feature>